<dbReference type="OrthoDB" id="29308at2759"/>
<keyword evidence="9" id="KW-1185">Reference proteome</keyword>
<keyword evidence="3 5" id="KW-0653">Protein transport</keyword>
<dbReference type="InterPro" id="IPR016024">
    <property type="entry name" value="ARM-type_fold"/>
</dbReference>
<reference evidence="8 9" key="2">
    <citation type="journal article" date="2018" name="Plant J.">
        <title>The Physcomitrella patens chromosome-scale assembly reveals moss genome structure and evolution.</title>
        <authorList>
            <person name="Lang D."/>
            <person name="Ullrich K.K."/>
            <person name="Murat F."/>
            <person name="Fuchs J."/>
            <person name="Jenkins J."/>
            <person name="Haas F.B."/>
            <person name="Piednoel M."/>
            <person name="Gundlach H."/>
            <person name="Van Bel M."/>
            <person name="Meyberg R."/>
            <person name="Vives C."/>
            <person name="Morata J."/>
            <person name="Symeonidi A."/>
            <person name="Hiss M."/>
            <person name="Muchero W."/>
            <person name="Kamisugi Y."/>
            <person name="Saleh O."/>
            <person name="Blanc G."/>
            <person name="Decker E.L."/>
            <person name="van Gessel N."/>
            <person name="Grimwood J."/>
            <person name="Hayes R.D."/>
            <person name="Graham S.W."/>
            <person name="Gunter L.E."/>
            <person name="McDaniel S.F."/>
            <person name="Hoernstein S.N.W."/>
            <person name="Larsson A."/>
            <person name="Li F.W."/>
            <person name="Perroud P.F."/>
            <person name="Phillips J."/>
            <person name="Ranjan P."/>
            <person name="Rokshar D.S."/>
            <person name="Rothfels C.J."/>
            <person name="Schneider L."/>
            <person name="Shu S."/>
            <person name="Stevenson D.W."/>
            <person name="Thummler F."/>
            <person name="Tillich M."/>
            <person name="Villarreal Aguilar J.C."/>
            <person name="Widiez T."/>
            <person name="Wong G.K."/>
            <person name="Wymore A."/>
            <person name="Zhang Y."/>
            <person name="Zimmer A.D."/>
            <person name="Quatrano R.S."/>
            <person name="Mayer K.F.X."/>
            <person name="Goodstein D."/>
            <person name="Casacuberta J.M."/>
            <person name="Vandepoele K."/>
            <person name="Reski R."/>
            <person name="Cuming A.C."/>
            <person name="Tuskan G.A."/>
            <person name="Maumus F."/>
            <person name="Salse J."/>
            <person name="Schmutz J."/>
            <person name="Rensing S.A."/>
        </authorList>
    </citation>
    <scope>NUCLEOTIDE SEQUENCE [LARGE SCALE GENOMIC DNA]</scope>
    <source>
        <strain evidence="8 9">cv. Gransden 2004</strain>
    </source>
</reference>
<dbReference type="Proteomes" id="UP000006727">
    <property type="component" value="Chromosome 12"/>
</dbReference>
<comment type="subcellular location">
    <subcellularLocation>
        <location evidence="1">Endomembrane system</location>
    </subcellularLocation>
</comment>
<dbReference type="GeneID" id="112289640"/>
<dbReference type="EMBL" id="ABEU02000012">
    <property type="status" value="NOT_ANNOTATED_CDS"/>
    <property type="molecule type" value="Genomic_DNA"/>
</dbReference>
<keyword evidence="4 5" id="KW-0472">Membrane</keyword>
<dbReference type="InterPro" id="IPR002553">
    <property type="entry name" value="Clathrin/coatomer_adapt-like_N"/>
</dbReference>
<dbReference type="GO" id="GO:0012505">
    <property type="term" value="C:endomembrane system"/>
    <property type="evidence" value="ECO:0007669"/>
    <property type="project" value="UniProtKB-SubCell"/>
</dbReference>
<feature type="compositionally biased region" description="Low complexity" evidence="6">
    <location>
        <begin position="708"/>
        <end position="717"/>
    </location>
</feature>
<proteinExistence type="inferred from homology"/>
<dbReference type="GO" id="GO:0006886">
    <property type="term" value="P:intracellular protein transport"/>
    <property type="evidence" value="ECO:0007669"/>
    <property type="project" value="UniProtKB-UniRule"/>
</dbReference>
<feature type="compositionally biased region" description="Low complexity" evidence="6">
    <location>
        <begin position="781"/>
        <end position="798"/>
    </location>
</feature>
<dbReference type="InterPro" id="IPR017109">
    <property type="entry name" value="AP4_complex_esu"/>
</dbReference>
<evidence type="ECO:0000256" key="5">
    <source>
        <dbReference type="PIRNR" id="PIRNR037097"/>
    </source>
</evidence>
<evidence type="ECO:0000256" key="2">
    <source>
        <dbReference type="ARBA" id="ARBA00022448"/>
    </source>
</evidence>
<evidence type="ECO:0000313" key="9">
    <source>
        <dbReference type="Proteomes" id="UP000006727"/>
    </source>
</evidence>
<comment type="subunit">
    <text evidence="5">Adaptor protein complex 4 (AP-4) is a heterotetramer composed of two large adaptins, a medium adaptin and a small adaptin.</text>
</comment>
<feature type="region of interest" description="Disordered" evidence="6">
    <location>
        <begin position="708"/>
        <end position="813"/>
    </location>
</feature>
<evidence type="ECO:0000259" key="7">
    <source>
        <dbReference type="Pfam" id="PF01602"/>
    </source>
</evidence>
<keyword evidence="5" id="KW-0333">Golgi apparatus</keyword>
<sequence>MESWANVIMKKAFKHGSQNTIDQLKTIGRELSMGTQGNWLSSKEYLDLVKAIGEAKSKAEEERIVMAEIEHLKKRIMEPDVPRKKMKEYIIRLVYVEMLGHDASFGYIYAVKMTHDDNLLCKRSGYLATTLFLNEDHDLIILIVNTIQKDLKSDNYLVVCAALTAVCKLINEETIPAVLPQVVDLLGHPKEQVRKKAVMALHRFQQRSPSSMSHLLTKFRQILCDKDPSVMSAALCALFDLVSADVKGFKNLTASFVSILKQVAEHRLPKAYDYHRTPAPFIQIKLLKILALLGAGDKHASENMYSVLVDVIKKNEPGKGDPGSNITNAILYECICTITAIMANSKLLGLAAEITSRFLKSDSHNYKYMGIDALGRVIEINPDFAEEHQLSVIDCLEDQDDTLKRKTLDLLYKMTKSSNVEVIVDRMISYMRTLSDAHNKTEIATRIIELTERFAPSNQWFIQTMNQVFELAGDLVPVKVAHDLMRLLSKGAGEDDEEADSLLRSSAVESYLQLLAEPKLPSILLQVACWVLGEYGTADGTHNADDIIGKLCDVAEAHPGDNVVKGYAITAITKICSFEIGAGREVQLIPECRSFVDDLLASHSTDLQQRAYELQVFLGLGADLVRKVLPVNGSGEEIEFDRELPFLQEFVDSALANGARPYLDENERLGVDSGMSSFVSSSRSHHEPSHGLRFEAYETPTLAVSSGSAAVPSSLLPDFEESVTEPTRSVRNQTDSSQVDLLGPEVARLRLDGVQRKWGRTSGSSQPSPAPTPVSEQQRRGSGVSEGASSNNESSPAAEPRHDTYSSSFEGKKVQRVIPAEKQRLAASLFGGSSVQKGSSGGVNGGVKASNAAGNVRPSEKGVPSRPVAGSGKEKNWSAAEPKQASSSLMDLVDMSGDDLLPVHDSKASYDPFKGLEGLLGVPSTAASSTPAGLGKSTMDFMSLYDSAPVVSQSASSLAGDSDVLPLGHRRSGGMDGANGVEGGLMDLNMLPSVSPLAGLGELAQSSSSSSPSTGVSDKKGPSRQHSLQKDAASRQVGVTPTGANPALFQDLFG</sequence>
<dbReference type="Gramene" id="Pp3c12_18560V3.3">
    <property type="protein sequence ID" value="Pp3c12_18560V3.3"/>
    <property type="gene ID" value="Pp3c12_18560"/>
</dbReference>
<dbReference type="RefSeq" id="XP_024390782.1">
    <property type="nucleotide sequence ID" value="XM_024535014.2"/>
</dbReference>
<dbReference type="KEGG" id="ppp:112289640"/>
<feature type="region of interest" description="Disordered" evidence="6">
    <location>
        <begin position="1002"/>
        <end position="1054"/>
    </location>
</feature>
<dbReference type="GO" id="GO:0140312">
    <property type="term" value="F:cargo adaptor activity"/>
    <property type="evidence" value="ECO:0000318"/>
    <property type="project" value="GO_Central"/>
</dbReference>
<dbReference type="PIRSF" id="PIRSF037097">
    <property type="entry name" value="AP4_complex_epsilon"/>
    <property type="match status" value="1"/>
</dbReference>
<protein>
    <recommendedName>
        <fullName evidence="5">AP-4 complex subunit epsilon</fullName>
    </recommendedName>
</protein>
<evidence type="ECO:0000313" key="8">
    <source>
        <dbReference type="EnsemblPlants" id="Pp3c12_18560V3.3"/>
    </source>
</evidence>
<name>A0A7I4ACB1_PHYPA</name>
<organism evidence="8 9">
    <name type="scientific">Physcomitrium patens</name>
    <name type="common">Spreading-leaved earth moss</name>
    <name type="synonym">Physcomitrella patens</name>
    <dbReference type="NCBI Taxonomy" id="3218"/>
    <lineage>
        <taxon>Eukaryota</taxon>
        <taxon>Viridiplantae</taxon>
        <taxon>Streptophyta</taxon>
        <taxon>Embryophyta</taxon>
        <taxon>Bryophyta</taxon>
        <taxon>Bryophytina</taxon>
        <taxon>Bryopsida</taxon>
        <taxon>Funariidae</taxon>
        <taxon>Funariales</taxon>
        <taxon>Funariaceae</taxon>
        <taxon>Physcomitrium</taxon>
    </lineage>
</organism>
<evidence type="ECO:0000256" key="1">
    <source>
        <dbReference type="ARBA" id="ARBA00004308"/>
    </source>
</evidence>
<dbReference type="EnsemblPlants" id="Pp3c12_18560V3.3">
    <property type="protein sequence ID" value="Pp3c12_18560V3.3"/>
    <property type="gene ID" value="Pp3c12_18560"/>
</dbReference>
<evidence type="ECO:0000256" key="6">
    <source>
        <dbReference type="SAM" id="MobiDB-lite"/>
    </source>
</evidence>
<feature type="region of interest" description="Disordered" evidence="6">
    <location>
        <begin position="832"/>
        <end position="883"/>
    </location>
</feature>
<keyword evidence="2 5" id="KW-0813">Transport</keyword>
<dbReference type="EnsemblPlants" id="Pp3c12_18560V3.6">
    <property type="protein sequence ID" value="Pp3c12_18560V3.6"/>
    <property type="gene ID" value="Pp3c12_18560"/>
</dbReference>
<dbReference type="InterPro" id="IPR011989">
    <property type="entry name" value="ARM-like"/>
</dbReference>
<comment type="function">
    <text evidence="5">Subunit of novel type of clathrin- or non-clathrin-associated protein coat involved in targeting proteins from the trans-Golgi network (TGN) to the endosomal-lysosomal system.</text>
</comment>
<dbReference type="InterPro" id="IPR050840">
    <property type="entry name" value="Adaptor_Complx_Large_Subunit"/>
</dbReference>
<accession>A0A7I4ACB1</accession>
<feature type="domain" description="Clathrin/coatomer adaptor adaptin-like N-terminal" evidence="7">
    <location>
        <begin position="75"/>
        <end position="618"/>
    </location>
</feature>
<dbReference type="Gene3D" id="1.25.10.10">
    <property type="entry name" value="Leucine-rich Repeat Variant"/>
    <property type="match status" value="1"/>
</dbReference>
<comment type="similarity">
    <text evidence="5">Belongs to the adaptor complexes large subunit family.</text>
</comment>
<feature type="compositionally biased region" description="Low complexity" evidence="6">
    <location>
        <begin position="846"/>
        <end position="856"/>
    </location>
</feature>
<dbReference type="GO" id="GO:0030124">
    <property type="term" value="C:AP-4 adaptor complex"/>
    <property type="evidence" value="ECO:0000318"/>
    <property type="project" value="GO_Central"/>
</dbReference>
<evidence type="ECO:0000256" key="4">
    <source>
        <dbReference type="ARBA" id="ARBA00023136"/>
    </source>
</evidence>
<dbReference type="SUPFAM" id="SSF48371">
    <property type="entry name" value="ARM repeat"/>
    <property type="match status" value="1"/>
</dbReference>
<reference evidence="8" key="3">
    <citation type="submission" date="2020-12" db="UniProtKB">
        <authorList>
            <consortium name="EnsemblPlants"/>
        </authorList>
    </citation>
    <scope>IDENTIFICATION</scope>
</reference>
<dbReference type="Pfam" id="PF01602">
    <property type="entry name" value="Adaptin_N"/>
    <property type="match status" value="1"/>
</dbReference>
<reference evidence="8 9" key="1">
    <citation type="journal article" date="2008" name="Science">
        <title>The Physcomitrella genome reveals evolutionary insights into the conquest of land by plants.</title>
        <authorList>
            <person name="Rensing S."/>
            <person name="Lang D."/>
            <person name="Zimmer A."/>
            <person name="Terry A."/>
            <person name="Salamov A."/>
            <person name="Shapiro H."/>
            <person name="Nishiyama T."/>
            <person name="Perroud P.-F."/>
            <person name="Lindquist E."/>
            <person name="Kamisugi Y."/>
            <person name="Tanahashi T."/>
            <person name="Sakakibara K."/>
            <person name="Fujita T."/>
            <person name="Oishi K."/>
            <person name="Shin-I T."/>
            <person name="Kuroki Y."/>
            <person name="Toyoda A."/>
            <person name="Suzuki Y."/>
            <person name="Hashimoto A."/>
            <person name="Yamaguchi K."/>
            <person name="Sugano A."/>
            <person name="Kohara Y."/>
            <person name="Fujiyama A."/>
            <person name="Anterola A."/>
            <person name="Aoki S."/>
            <person name="Ashton N."/>
            <person name="Barbazuk W.B."/>
            <person name="Barker E."/>
            <person name="Bennetzen J."/>
            <person name="Bezanilla M."/>
            <person name="Blankenship R."/>
            <person name="Cho S.H."/>
            <person name="Dutcher S."/>
            <person name="Estelle M."/>
            <person name="Fawcett J.A."/>
            <person name="Gundlach H."/>
            <person name="Hanada K."/>
            <person name="Heyl A."/>
            <person name="Hicks K.A."/>
            <person name="Hugh J."/>
            <person name="Lohr M."/>
            <person name="Mayer K."/>
            <person name="Melkozernov A."/>
            <person name="Murata T."/>
            <person name="Nelson D."/>
            <person name="Pils B."/>
            <person name="Prigge M."/>
            <person name="Reiss B."/>
            <person name="Renner T."/>
            <person name="Rombauts S."/>
            <person name="Rushton P."/>
            <person name="Sanderfoot A."/>
            <person name="Schween G."/>
            <person name="Shiu S.-H."/>
            <person name="Stueber K."/>
            <person name="Theodoulou F.L."/>
            <person name="Tu H."/>
            <person name="Van de Peer Y."/>
            <person name="Verrier P.J."/>
            <person name="Waters E."/>
            <person name="Wood A."/>
            <person name="Yang L."/>
            <person name="Cove D."/>
            <person name="Cuming A."/>
            <person name="Hasebe M."/>
            <person name="Lucas S."/>
            <person name="Mishler D.B."/>
            <person name="Reski R."/>
            <person name="Grigoriev I."/>
            <person name="Quatrano R.S."/>
            <person name="Boore J.L."/>
        </authorList>
    </citation>
    <scope>NUCLEOTIDE SEQUENCE [LARGE SCALE GENOMIC DNA]</scope>
    <source>
        <strain evidence="8 9">cv. Gransden 2004</strain>
    </source>
</reference>
<feature type="compositionally biased region" description="Polar residues" evidence="6">
    <location>
        <begin position="724"/>
        <end position="739"/>
    </location>
</feature>
<dbReference type="Gramene" id="Pp3c12_18560V3.6">
    <property type="protein sequence ID" value="Pp3c12_18560V3.6"/>
    <property type="gene ID" value="Pp3c12_18560"/>
</dbReference>
<gene>
    <name evidence="8" type="primary">LOC112289640</name>
</gene>
<dbReference type="AlphaFoldDB" id="A0A7I4ACB1"/>
<evidence type="ECO:0000256" key="3">
    <source>
        <dbReference type="ARBA" id="ARBA00022927"/>
    </source>
</evidence>
<dbReference type="PANTHER" id="PTHR22780">
    <property type="entry name" value="ADAPTIN, ALPHA/GAMMA/EPSILON"/>
    <property type="match status" value="1"/>
</dbReference>